<evidence type="ECO:0000259" key="8">
    <source>
        <dbReference type="SMART" id="SM00934"/>
    </source>
</evidence>
<keyword evidence="4 7" id="KW-0665">Pyrimidine biosynthesis</keyword>
<dbReference type="EC" id="4.1.1.23" evidence="7"/>
<feature type="active site" description="Proton donor" evidence="7">
    <location>
        <position position="109"/>
    </location>
</feature>
<comment type="similarity">
    <text evidence="2 7">Belongs to the OMP decarboxylase family. Type 2 subfamily.</text>
</comment>
<comment type="pathway">
    <text evidence="1 7">Pyrimidine metabolism; UMP biosynthesis via de novo pathway; UMP from orotate: step 2/2.</text>
</comment>
<dbReference type="AlphaFoldDB" id="A0AAW4X1B9"/>
<dbReference type="Pfam" id="PF00215">
    <property type="entry name" value="OMPdecase"/>
    <property type="match status" value="1"/>
</dbReference>
<evidence type="ECO:0000256" key="4">
    <source>
        <dbReference type="ARBA" id="ARBA00022975"/>
    </source>
</evidence>
<reference evidence="9 10" key="1">
    <citation type="submission" date="2021-10" db="EMBL/GenBank/DDBJ databases">
        <authorList>
            <person name="Grouzdev D.S."/>
            <person name="Pantiukh K.S."/>
            <person name="Krutkina M.S."/>
        </authorList>
    </citation>
    <scope>NUCLEOTIDE SEQUENCE [LARGE SCALE GENOMIC DNA]</scope>
    <source>
        <strain evidence="9 10">Z-7514</strain>
    </source>
</reference>
<comment type="caution">
    <text evidence="9">The sequence shown here is derived from an EMBL/GenBank/DDBJ whole genome shotgun (WGS) entry which is preliminary data.</text>
</comment>
<comment type="catalytic activity">
    <reaction evidence="6 7">
        <text>orotidine 5'-phosphate + H(+) = UMP + CO2</text>
        <dbReference type="Rhea" id="RHEA:11596"/>
        <dbReference type="ChEBI" id="CHEBI:15378"/>
        <dbReference type="ChEBI" id="CHEBI:16526"/>
        <dbReference type="ChEBI" id="CHEBI:57538"/>
        <dbReference type="ChEBI" id="CHEBI:57865"/>
        <dbReference type="EC" id="4.1.1.23"/>
    </reaction>
</comment>
<dbReference type="InterPro" id="IPR011995">
    <property type="entry name" value="OMPdecase_type-2"/>
</dbReference>
<sequence length="301" mass="32888">MKYFIDNLIEKIEVKNSRICVGLDPHLNLMPTSILDPELLKNIEANHREIAAAILEFNQEIITAVADHTAVVKPQMAFYEKLGTAGMEALWETIYYAREKGLLILLDGKRNDIGSTAKAYAEAYLNIDSGADSLTINPYLGRDGITPFLEDKTKGAFALLKTSNPSSGDIQDLKLANGKKVYEEVALFLGRTAEKYKGQSGYSNLAAVVGATYPRELAQLRTLTPSLFFLIPGYGAQGGGAEDVKAAFDKEGRGAVINSSRGINFAYRKDEYKEFGAKNFADAAALAAKKMKEDINSVLDL</sequence>
<dbReference type="InterPro" id="IPR013785">
    <property type="entry name" value="Aldolase_TIM"/>
</dbReference>
<dbReference type="InterPro" id="IPR018089">
    <property type="entry name" value="OMPdecase_AS"/>
</dbReference>
<dbReference type="PANTHER" id="PTHR43375">
    <property type="entry name" value="OROTIDINE 5'-PHOSPHATE DECARBOXYLASE"/>
    <property type="match status" value="1"/>
</dbReference>
<dbReference type="PANTHER" id="PTHR43375:SF1">
    <property type="entry name" value="OROTIDINE 5'-PHOSPHATE DECARBOXYLASE"/>
    <property type="match status" value="1"/>
</dbReference>
<keyword evidence="10" id="KW-1185">Reference proteome</keyword>
<dbReference type="HAMAP" id="MF_01215">
    <property type="entry name" value="OMPdecase_type2"/>
    <property type="match status" value="1"/>
</dbReference>
<dbReference type="FunFam" id="3.20.20.70:FF:000246">
    <property type="entry name" value="Orotidine 5'-phosphate decarboxylase"/>
    <property type="match status" value="1"/>
</dbReference>
<dbReference type="RefSeq" id="WP_229346270.1">
    <property type="nucleotide sequence ID" value="NZ_JAJFAT010000013.1"/>
</dbReference>
<accession>A0AAW4X1B9</accession>
<dbReference type="SMART" id="SM00934">
    <property type="entry name" value="OMPdecase"/>
    <property type="match status" value="1"/>
</dbReference>
<dbReference type="GO" id="GO:0004590">
    <property type="term" value="F:orotidine-5'-phosphate decarboxylase activity"/>
    <property type="evidence" value="ECO:0007669"/>
    <property type="project" value="UniProtKB-UniRule"/>
</dbReference>
<evidence type="ECO:0000256" key="6">
    <source>
        <dbReference type="ARBA" id="ARBA00049157"/>
    </source>
</evidence>
<evidence type="ECO:0000313" key="9">
    <source>
        <dbReference type="EMBL" id="MCC3145568.1"/>
    </source>
</evidence>
<dbReference type="InterPro" id="IPR011060">
    <property type="entry name" value="RibuloseP-bd_barrel"/>
</dbReference>
<keyword evidence="5 7" id="KW-0456">Lyase</keyword>
<keyword evidence="3 7" id="KW-0210">Decarboxylase</keyword>
<dbReference type="GO" id="GO:0006207">
    <property type="term" value="P:'de novo' pyrimidine nucleobase biosynthetic process"/>
    <property type="evidence" value="ECO:0007669"/>
    <property type="project" value="InterPro"/>
</dbReference>
<organism evidence="9 10">
    <name type="scientific">Halanaerobium polyolivorans</name>
    <dbReference type="NCBI Taxonomy" id="2886943"/>
    <lineage>
        <taxon>Bacteria</taxon>
        <taxon>Bacillati</taxon>
        <taxon>Bacillota</taxon>
        <taxon>Clostridia</taxon>
        <taxon>Halanaerobiales</taxon>
        <taxon>Halanaerobiaceae</taxon>
        <taxon>Halanaerobium</taxon>
    </lineage>
</organism>
<dbReference type="EMBL" id="JAJFAT010000013">
    <property type="protein sequence ID" value="MCC3145568.1"/>
    <property type="molecule type" value="Genomic_DNA"/>
</dbReference>
<dbReference type="InterPro" id="IPR001754">
    <property type="entry name" value="OMPdeCOase_dom"/>
</dbReference>
<dbReference type="Proteomes" id="UP001199296">
    <property type="component" value="Unassembled WGS sequence"/>
</dbReference>
<feature type="domain" description="Orotidine 5'-phosphate decarboxylase" evidence="8">
    <location>
        <begin position="18"/>
        <end position="275"/>
    </location>
</feature>
<evidence type="ECO:0000256" key="2">
    <source>
        <dbReference type="ARBA" id="ARBA00008847"/>
    </source>
</evidence>
<dbReference type="CDD" id="cd04725">
    <property type="entry name" value="OMP_decarboxylase_like"/>
    <property type="match status" value="1"/>
</dbReference>
<evidence type="ECO:0000256" key="1">
    <source>
        <dbReference type="ARBA" id="ARBA00004861"/>
    </source>
</evidence>
<dbReference type="NCBIfam" id="TIGR02127">
    <property type="entry name" value="pyrF_sub2"/>
    <property type="match status" value="1"/>
</dbReference>
<evidence type="ECO:0000313" key="10">
    <source>
        <dbReference type="Proteomes" id="UP001199296"/>
    </source>
</evidence>
<gene>
    <name evidence="7 9" type="primary">pyrF</name>
    <name evidence="9" type="ORF">LJ207_09555</name>
</gene>
<name>A0AAW4X1B9_9FIRM</name>
<protein>
    <recommendedName>
        <fullName evidence="7">Orotidine 5'-phosphate decarboxylase</fullName>
        <ecNumber evidence="7">4.1.1.23</ecNumber>
    </recommendedName>
    <alternativeName>
        <fullName evidence="7">OMP decarboxylase</fullName>
        <shortName evidence="7">OMPDCase</shortName>
        <shortName evidence="7">OMPdecase</shortName>
    </alternativeName>
</protein>
<dbReference type="Gene3D" id="3.20.20.70">
    <property type="entry name" value="Aldolase class I"/>
    <property type="match status" value="1"/>
</dbReference>
<dbReference type="PROSITE" id="PS00156">
    <property type="entry name" value="OMPDECASE"/>
    <property type="match status" value="1"/>
</dbReference>
<dbReference type="GO" id="GO:0044205">
    <property type="term" value="P:'de novo' UMP biosynthetic process"/>
    <property type="evidence" value="ECO:0007669"/>
    <property type="project" value="UniProtKB-UniRule"/>
</dbReference>
<evidence type="ECO:0000256" key="3">
    <source>
        <dbReference type="ARBA" id="ARBA00022793"/>
    </source>
</evidence>
<evidence type="ECO:0000256" key="5">
    <source>
        <dbReference type="ARBA" id="ARBA00023239"/>
    </source>
</evidence>
<proteinExistence type="inferred from homology"/>
<evidence type="ECO:0000256" key="7">
    <source>
        <dbReference type="HAMAP-Rule" id="MF_01215"/>
    </source>
</evidence>
<dbReference type="SUPFAM" id="SSF51366">
    <property type="entry name" value="Ribulose-phoshate binding barrel"/>
    <property type="match status" value="1"/>
</dbReference>